<comment type="caution">
    <text evidence="4">The sequence shown here is derived from an EMBL/GenBank/DDBJ whole genome shotgun (WGS) entry which is preliminary data.</text>
</comment>
<organism evidence="4 5">
    <name type="scientific">Oopsacas minuta</name>
    <dbReference type="NCBI Taxonomy" id="111878"/>
    <lineage>
        <taxon>Eukaryota</taxon>
        <taxon>Metazoa</taxon>
        <taxon>Porifera</taxon>
        <taxon>Hexactinellida</taxon>
        <taxon>Hexasterophora</taxon>
        <taxon>Lyssacinosida</taxon>
        <taxon>Leucopsacidae</taxon>
        <taxon>Oopsacas</taxon>
    </lineage>
</organism>
<evidence type="ECO:0000313" key="4">
    <source>
        <dbReference type="EMBL" id="KAI6649423.1"/>
    </source>
</evidence>
<dbReference type="PROSITE" id="PS51462">
    <property type="entry name" value="NUDIX"/>
    <property type="match status" value="1"/>
</dbReference>
<evidence type="ECO:0000256" key="1">
    <source>
        <dbReference type="ARBA" id="ARBA00022723"/>
    </source>
</evidence>
<dbReference type="GO" id="GO:0034432">
    <property type="term" value="F:bis(5'-adenosyl)-pentaphosphatase activity"/>
    <property type="evidence" value="ECO:0007669"/>
    <property type="project" value="TreeGrafter"/>
</dbReference>
<dbReference type="PRINTS" id="PR00502">
    <property type="entry name" value="NUDIXFAMILY"/>
</dbReference>
<dbReference type="Proteomes" id="UP001165289">
    <property type="component" value="Unassembled WGS sequence"/>
</dbReference>
<dbReference type="Pfam" id="PF00293">
    <property type="entry name" value="NUDIX"/>
    <property type="match status" value="1"/>
</dbReference>
<protein>
    <submittedName>
        <fullName evidence="4">Diphosphoinositol polyphosphate phosphohydrolase 1-like</fullName>
    </submittedName>
</protein>
<dbReference type="GO" id="GO:1901907">
    <property type="term" value="P:diadenosine pentaphosphate catabolic process"/>
    <property type="evidence" value="ECO:0007669"/>
    <property type="project" value="TreeGrafter"/>
</dbReference>
<keyword evidence="1" id="KW-0479">Metal-binding</keyword>
<dbReference type="GO" id="GO:1901909">
    <property type="term" value="P:diadenosine hexaphosphate catabolic process"/>
    <property type="evidence" value="ECO:0007669"/>
    <property type="project" value="TreeGrafter"/>
</dbReference>
<dbReference type="PANTHER" id="PTHR12629:SF0">
    <property type="entry name" value="DIPHOSPHOINOSITOL-POLYPHOSPHATE DIPHOSPHATASE"/>
    <property type="match status" value="1"/>
</dbReference>
<dbReference type="InterPro" id="IPR015797">
    <property type="entry name" value="NUDIX_hydrolase-like_dom_sf"/>
</dbReference>
<dbReference type="GO" id="GO:0005634">
    <property type="term" value="C:nucleus"/>
    <property type="evidence" value="ECO:0007669"/>
    <property type="project" value="TreeGrafter"/>
</dbReference>
<dbReference type="GO" id="GO:1901911">
    <property type="term" value="P:adenosine 5'-(hexahydrogen pentaphosphate) catabolic process"/>
    <property type="evidence" value="ECO:0007669"/>
    <property type="project" value="TreeGrafter"/>
</dbReference>
<evidence type="ECO:0000313" key="5">
    <source>
        <dbReference type="Proteomes" id="UP001165289"/>
    </source>
</evidence>
<dbReference type="Gene3D" id="3.90.79.10">
    <property type="entry name" value="Nucleoside Triphosphate Pyrophosphohydrolase"/>
    <property type="match status" value="1"/>
</dbReference>
<dbReference type="GO" id="GO:0034431">
    <property type="term" value="F:bis(5'-adenosyl)-hexaphosphatase activity"/>
    <property type="evidence" value="ECO:0007669"/>
    <property type="project" value="TreeGrafter"/>
</dbReference>
<dbReference type="GO" id="GO:0000298">
    <property type="term" value="F:endopolyphosphatase activity"/>
    <property type="evidence" value="ECO:0007669"/>
    <property type="project" value="TreeGrafter"/>
</dbReference>
<dbReference type="InterPro" id="IPR000086">
    <property type="entry name" value="NUDIX_hydrolase_dom"/>
</dbReference>
<dbReference type="SUPFAM" id="SSF55811">
    <property type="entry name" value="Nudix"/>
    <property type="match status" value="1"/>
</dbReference>
<dbReference type="InterPro" id="IPR020476">
    <property type="entry name" value="Nudix_hydrolase"/>
</dbReference>
<keyword evidence="5" id="KW-1185">Reference proteome</keyword>
<reference evidence="4 5" key="1">
    <citation type="journal article" date="2023" name="BMC Biol.">
        <title>The compact genome of the sponge Oopsacas minuta (Hexactinellida) is lacking key metazoan core genes.</title>
        <authorList>
            <person name="Santini S."/>
            <person name="Schenkelaars Q."/>
            <person name="Jourda C."/>
            <person name="Duchesne M."/>
            <person name="Belahbib H."/>
            <person name="Rocher C."/>
            <person name="Selva M."/>
            <person name="Riesgo A."/>
            <person name="Vervoort M."/>
            <person name="Leys S.P."/>
            <person name="Kodjabachian L."/>
            <person name="Le Bivic A."/>
            <person name="Borchiellini C."/>
            <person name="Claverie J.M."/>
            <person name="Renard E."/>
        </authorList>
    </citation>
    <scope>NUCLEOTIDE SEQUENCE [LARGE SCALE GENOMIC DNA]</scope>
    <source>
        <strain evidence="4">SPO-2</strain>
    </source>
</reference>
<dbReference type="GO" id="GO:0005737">
    <property type="term" value="C:cytoplasm"/>
    <property type="evidence" value="ECO:0007669"/>
    <property type="project" value="TreeGrafter"/>
</dbReference>
<dbReference type="GO" id="GO:0008486">
    <property type="term" value="F:diphosphoinositol-polyphosphate diphosphatase activity"/>
    <property type="evidence" value="ECO:0007669"/>
    <property type="project" value="TreeGrafter"/>
</dbReference>
<evidence type="ECO:0000256" key="2">
    <source>
        <dbReference type="ARBA" id="ARBA00022801"/>
    </source>
</evidence>
<proteinExistence type="predicted"/>
<name>A0AAV7JKF0_9METZ</name>
<evidence type="ECO:0000259" key="3">
    <source>
        <dbReference type="PROSITE" id="PS51462"/>
    </source>
</evidence>
<accession>A0AAV7JKF0</accession>
<dbReference type="GO" id="GO:0046872">
    <property type="term" value="F:metal ion binding"/>
    <property type="evidence" value="ECO:0007669"/>
    <property type="project" value="UniProtKB-KW"/>
</dbReference>
<dbReference type="AlphaFoldDB" id="A0AAV7JKF0"/>
<dbReference type="GO" id="GO:0071543">
    <property type="term" value="P:diphosphoinositol polyphosphate metabolic process"/>
    <property type="evidence" value="ECO:0007669"/>
    <property type="project" value="TreeGrafter"/>
</dbReference>
<keyword evidence="2" id="KW-0378">Hydrolase</keyword>
<dbReference type="PANTHER" id="PTHR12629">
    <property type="entry name" value="DIPHOSPHOINOSITOL POLYPHOSPHATE PHOSPHOHYDROLASE"/>
    <property type="match status" value="1"/>
</dbReference>
<sequence>MKQRASAICFRDSTRQEVLLCTSNKDPERWGLPGGGIEEGEEAPDSAIRESLEETGFVGGEPEYIGEYFHISKDGFEVRTRVYTLIMIELRDDWREKYYKSHRKWFPFSELPQRIPKIPQKTFVSKFVNLRLKKLDE</sequence>
<gene>
    <name evidence="4" type="ORF">LOD99_11788</name>
</gene>
<dbReference type="EMBL" id="JAKMXF010000321">
    <property type="protein sequence ID" value="KAI6649423.1"/>
    <property type="molecule type" value="Genomic_DNA"/>
</dbReference>
<feature type="domain" description="Nudix hydrolase" evidence="3">
    <location>
        <begin position="1"/>
        <end position="128"/>
    </location>
</feature>